<reference evidence="20" key="3">
    <citation type="submission" date="2025-09" db="UniProtKB">
        <authorList>
            <consortium name="Ensembl"/>
        </authorList>
    </citation>
    <scope>IDENTIFICATION</scope>
</reference>
<comment type="catalytic activity">
    <reaction evidence="15">
        <text>5alpha-pregnane-3,20-dione + NADP(+) = progesterone + NADPH + H(+)</text>
        <dbReference type="Rhea" id="RHEA:21952"/>
        <dbReference type="ChEBI" id="CHEBI:15378"/>
        <dbReference type="ChEBI" id="CHEBI:17026"/>
        <dbReference type="ChEBI" id="CHEBI:28952"/>
        <dbReference type="ChEBI" id="CHEBI:57783"/>
        <dbReference type="ChEBI" id="CHEBI:58349"/>
        <dbReference type="EC" id="1.3.1.22"/>
    </reaction>
    <physiologicalReaction direction="right-to-left" evidence="15">
        <dbReference type="Rhea" id="RHEA:21954"/>
    </physiologicalReaction>
</comment>
<comment type="catalytic activity">
    <reaction evidence="18">
        <text>a 3-oxo-5alpha-steroid + NADP(+) = a 3-oxo-Delta(4)-steroid + NADPH + H(+)</text>
        <dbReference type="Rhea" id="RHEA:54384"/>
        <dbReference type="ChEBI" id="CHEBI:13601"/>
        <dbReference type="ChEBI" id="CHEBI:15378"/>
        <dbReference type="ChEBI" id="CHEBI:47909"/>
        <dbReference type="ChEBI" id="CHEBI:57783"/>
        <dbReference type="ChEBI" id="CHEBI:58349"/>
        <dbReference type="EC" id="1.3.1.22"/>
    </reaction>
</comment>
<dbReference type="PANTHER" id="PTHR10556:SF57">
    <property type="entry name" value="3-OXO-5-ALPHA-STEROID 4-DEHYDROGENASE 1"/>
    <property type="match status" value="1"/>
</dbReference>
<keyword evidence="9" id="KW-0726">Sexual differentiation</keyword>
<dbReference type="CTD" id="6715"/>
<comment type="subcellular location">
    <subcellularLocation>
        <location evidence="2">Endoplasmic reticulum membrane</location>
        <topology evidence="2">Multi-pass membrane protein</topology>
    </subcellularLocation>
    <subcellularLocation>
        <location evidence="1">Microsome membrane</location>
        <topology evidence="1">Multi-pass membrane protein</topology>
    </subcellularLocation>
</comment>
<evidence type="ECO:0000256" key="14">
    <source>
        <dbReference type="ARBA" id="ARBA00037789"/>
    </source>
</evidence>
<feature type="transmembrane region" description="Helical" evidence="18">
    <location>
        <begin position="148"/>
        <end position="165"/>
    </location>
</feature>
<evidence type="ECO:0000256" key="15">
    <source>
        <dbReference type="ARBA" id="ARBA00048292"/>
    </source>
</evidence>
<dbReference type="GO" id="GO:0047751">
    <property type="term" value="F:3-oxo-5-alpha-steroid 4-dehydrogenase (NADP+) activity"/>
    <property type="evidence" value="ECO:0007669"/>
    <property type="project" value="UniProtKB-EC"/>
</dbReference>
<proteinExistence type="inferred from homology"/>
<keyword evidence="13 18" id="KW-0472">Membrane</keyword>
<keyword evidence="7" id="KW-0492">Microsome</keyword>
<dbReference type="PIRSF" id="PIRSF015596">
    <property type="entry name" value="5_alpha-SR2"/>
    <property type="match status" value="1"/>
</dbReference>
<dbReference type="InterPro" id="IPR016636">
    <property type="entry name" value="3-oxo-5-alpha-steroid_4-DH"/>
</dbReference>
<dbReference type="OMA" id="MFCVYNG"/>
<feature type="transmembrane region" description="Helical" evidence="18">
    <location>
        <begin position="82"/>
        <end position="103"/>
    </location>
</feature>
<dbReference type="GO" id="GO:0007548">
    <property type="term" value="P:sex differentiation"/>
    <property type="evidence" value="ECO:0007669"/>
    <property type="project" value="UniProtKB-KW"/>
</dbReference>
<evidence type="ECO:0000256" key="8">
    <source>
        <dbReference type="ARBA" id="ARBA00022857"/>
    </source>
</evidence>
<evidence type="ECO:0000256" key="12">
    <source>
        <dbReference type="ARBA" id="ARBA00023098"/>
    </source>
</evidence>
<dbReference type="Proteomes" id="UP000314987">
    <property type="component" value="Unassembled WGS sequence"/>
</dbReference>
<dbReference type="Ensembl" id="ENSVURT00010031930.1">
    <property type="protein sequence ID" value="ENSVURP00010028021.1"/>
    <property type="gene ID" value="ENSVURG00010021454.1"/>
</dbReference>
<evidence type="ECO:0000256" key="17">
    <source>
        <dbReference type="ARBA" id="ARBA00049397"/>
    </source>
</evidence>
<comment type="similarity">
    <text evidence="3 18">Belongs to the steroid 5-alpha reductase family.</text>
</comment>
<evidence type="ECO:0000256" key="2">
    <source>
        <dbReference type="ARBA" id="ARBA00004477"/>
    </source>
</evidence>
<dbReference type="GO" id="GO:0030154">
    <property type="term" value="P:cell differentiation"/>
    <property type="evidence" value="ECO:0007669"/>
    <property type="project" value="UniProtKB-KW"/>
</dbReference>
<evidence type="ECO:0000256" key="16">
    <source>
        <dbReference type="ARBA" id="ARBA00049166"/>
    </source>
</evidence>
<evidence type="ECO:0000256" key="18">
    <source>
        <dbReference type="PIRNR" id="PIRNR015596"/>
    </source>
</evidence>
<dbReference type="Pfam" id="PF02544">
    <property type="entry name" value="Steroid_dh"/>
    <property type="match status" value="1"/>
</dbReference>
<dbReference type="FunFam" id="1.20.120.1630:FF:000002">
    <property type="entry name" value="Steroid 5 alpha-reductase 1"/>
    <property type="match status" value="1"/>
</dbReference>
<feature type="transmembrane region" description="Helical" evidence="18">
    <location>
        <begin position="12"/>
        <end position="31"/>
    </location>
</feature>
<name>A0A4X2M252_VOMUR</name>
<dbReference type="GeneTree" id="ENSGT00950000182886"/>
<keyword evidence="6" id="KW-0256">Endoplasmic reticulum</keyword>
<dbReference type="RefSeq" id="XP_027724778.1">
    <property type="nucleotide sequence ID" value="XM_027868977.1"/>
</dbReference>
<dbReference type="PANTHER" id="PTHR10556">
    <property type="entry name" value="3-OXO-5-ALPHA-STEROID 4-DEHYDROGENASE"/>
    <property type="match status" value="1"/>
</dbReference>
<dbReference type="Gene3D" id="1.20.120.1630">
    <property type="match status" value="1"/>
</dbReference>
<keyword evidence="12" id="KW-0443">Lipid metabolism</keyword>
<dbReference type="GO" id="GO:0005789">
    <property type="term" value="C:endoplasmic reticulum membrane"/>
    <property type="evidence" value="ECO:0007669"/>
    <property type="project" value="UniProtKB-SubCell"/>
</dbReference>
<evidence type="ECO:0000256" key="6">
    <source>
        <dbReference type="ARBA" id="ARBA00022824"/>
    </source>
</evidence>
<dbReference type="InterPro" id="IPR039357">
    <property type="entry name" value="SRD5A/TECR"/>
</dbReference>
<evidence type="ECO:0000256" key="3">
    <source>
        <dbReference type="ARBA" id="ARBA00007742"/>
    </source>
</evidence>
<dbReference type="PROSITE" id="PS50244">
    <property type="entry name" value="S5A_REDUCTASE"/>
    <property type="match status" value="1"/>
</dbReference>
<comment type="catalytic activity">
    <reaction evidence="16">
        <text>androst-4-ene-3,17-dione + NADPH + H(+) = 5alpha-androstan-3,17-dione + NADP(+)</text>
        <dbReference type="Rhea" id="RHEA:50816"/>
        <dbReference type="ChEBI" id="CHEBI:15378"/>
        <dbReference type="ChEBI" id="CHEBI:15994"/>
        <dbReference type="ChEBI" id="CHEBI:16422"/>
        <dbReference type="ChEBI" id="CHEBI:57783"/>
        <dbReference type="ChEBI" id="CHEBI:58349"/>
    </reaction>
    <physiologicalReaction direction="left-to-right" evidence="16">
        <dbReference type="Rhea" id="RHEA:50817"/>
    </physiologicalReaction>
</comment>
<reference evidence="21" key="1">
    <citation type="submission" date="2018-12" db="EMBL/GenBank/DDBJ databases">
        <authorList>
            <person name="Yazar S."/>
        </authorList>
    </citation>
    <scope>NUCLEOTIDE SEQUENCE [LARGE SCALE GENOMIC DNA]</scope>
</reference>
<organism evidence="20 21">
    <name type="scientific">Vombatus ursinus</name>
    <name type="common">Common wombat</name>
    <dbReference type="NCBI Taxonomy" id="29139"/>
    <lineage>
        <taxon>Eukaryota</taxon>
        <taxon>Metazoa</taxon>
        <taxon>Chordata</taxon>
        <taxon>Craniata</taxon>
        <taxon>Vertebrata</taxon>
        <taxon>Euteleostomi</taxon>
        <taxon>Mammalia</taxon>
        <taxon>Metatheria</taxon>
        <taxon>Diprotodontia</taxon>
        <taxon>Vombatidae</taxon>
        <taxon>Vombatus</taxon>
    </lineage>
</organism>
<keyword evidence="10 18" id="KW-1133">Transmembrane helix</keyword>
<evidence type="ECO:0000313" key="20">
    <source>
        <dbReference type="Ensembl" id="ENSVURP00010028021.1"/>
    </source>
</evidence>
<evidence type="ECO:0000256" key="9">
    <source>
        <dbReference type="ARBA" id="ARBA00022928"/>
    </source>
</evidence>
<evidence type="ECO:0000256" key="5">
    <source>
        <dbReference type="ARBA" id="ARBA00022782"/>
    </source>
</evidence>
<evidence type="ECO:0000256" key="10">
    <source>
        <dbReference type="ARBA" id="ARBA00022989"/>
    </source>
</evidence>
<reference evidence="20" key="2">
    <citation type="submission" date="2025-08" db="UniProtKB">
        <authorList>
            <consortium name="Ensembl"/>
        </authorList>
    </citation>
    <scope>IDENTIFICATION</scope>
</reference>
<dbReference type="SMR" id="A0A4X2M252"/>
<dbReference type="OrthoDB" id="5788137at2759"/>
<sequence length="256" mass="29286">MTLAAEIGSMEMLSFLVGFLGLTCWVLRSVVGRCYGRHASARFGLTLPGKLAWAVQELPCLLVPLYVVTCTPAQRLSHWPNLILLAIFIIHYLQRSLIFPFLIRGGKPVPILVFLSAFMFCTLNGYLQSQYLSNYAVYSENWVKDPRFITGCAMWLLGMLINIYSDNILRNLRKPGETGYKIPRGGLFEYVTAANFSGEVIEWYGYALASWSFEGIAFALFTTCVLSARAQQHHRWYLEKFEDYPKFRKVIIPFLY</sequence>
<gene>
    <name evidence="20" type="primary">SRD5A1</name>
</gene>
<accession>A0A4X2M252</accession>
<evidence type="ECO:0000256" key="7">
    <source>
        <dbReference type="ARBA" id="ARBA00022848"/>
    </source>
</evidence>
<dbReference type="EC" id="1.3.1.22" evidence="18"/>
<feature type="transmembrane region" description="Helical" evidence="18">
    <location>
        <begin position="203"/>
        <end position="226"/>
    </location>
</feature>
<dbReference type="AlphaFoldDB" id="A0A4X2M252"/>
<dbReference type="GeneID" id="114048006"/>
<feature type="transmembrane region" description="Helical" evidence="18">
    <location>
        <begin position="109"/>
        <end position="127"/>
    </location>
</feature>
<feature type="domain" description="3-oxo-5-alpha-steroid 4-dehydrogenase C-terminal" evidence="19">
    <location>
        <begin position="108"/>
        <end position="256"/>
    </location>
</feature>
<dbReference type="STRING" id="29139.ENSVURP00010028021"/>
<dbReference type="GO" id="GO:0006702">
    <property type="term" value="P:androgen biosynthetic process"/>
    <property type="evidence" value="ECO:0007669"/>
    <property type="project" value="UniProtKB-ARBA"/>
</dbReference>
<protein>
    <recommendedName>
        <fullName evidence="18">3-oxo-5-alpha-steroid 4-dehydrogenase</fullName>
        <ecNumber evidence="18">1.3.1.22</ecNumber>
    </recommendedName>
</protein>
<evidence type="ECO:0000256" key="13">
    <source>
        <dbReference type="ARBA" id="ARBA00023136"/>
    </source>
</evidence>
<keyword evidence="5" id="KW-0221">Differentiation</keyword>
<keyword evidence="11" id="KW-0560">Oxidoreductase</keyword>
<keyword evidence="21" id="KW-1185">Reference proteome</keyword>
<comment type="catalytic activity">
    <reaction evidence="17">
        <text>17beta-hydroxy-5alpha-androstan-3-one + NADP(+) = testosterone + NADPH + H(+)</text>
        <dbReference type="Rhea" id="RHEA:50820"/>
        <dbReference type="ChEBI" id="CHEBI:15378"/>
        <dbReference type="ChEBI" id="CHEBI:16330"/>
        <dbReference type="ChEBI" id="CHEBI:17347"/>
        <dbReference type="ChEBI" id="CHEBI:57783"/>
        <dbReference type="ChEBI" id="CHEBI:58349"/>
        <dbReference type="EC" id="1.3.1.22"/>
    </reaction>
    <physiologicalReaction direction="right-to-left" evidence="17">
        <dbReference type="Rhea" id="RHEA:50822"/>
    </physiologicalReaction>
</comment>
<keyword evidence="4 18" id="KW-0812">Transmembrane</keyword>
<evidence type="ECO:0000259" key="19">
    <source>
        <dbReference type="Pfam" id="PF02544"/>
    </source>
</evidence>
<evidence type="ECO:0000256" key="1">
    <source>
        <dbReference type="ARBA" id="ARBA00004154"/>
    </source>
</evidence>
<comment type="function">
    <text evidence="14 18">Converts testosterone into 5-alpha-dihydrotestosterone and progesterone or corticosterone into their corresponding 5-alpha-3-oxosteroids. It plays a central role in sexual differentiation and androgen physiology.</text>
</comment>
<evidence type="ECO:0000256" key="4">
    <source>
        <dbReference type="ARBA" id="ARBA00022692"/>
    </source>
</evidence>
<dbReference type="InterPro" id="IPR001104">
    <property type="entry name" value="3-oxo-5_a-steroid_4-DH_C"/>
</dbReference>
<evidence type="ECO:0000313" key="21">
    <source>
        <dbReference type="Proteomes" id="UP000314987"/>
    </source>
</evidence>
<evidence type="ECO:0000256" key="11">
    <source>
        <dbReference type="ARBA" id="ARBA00023002"/>
    </source>
</evidence>
<keyword evidence="8" id="KW-0521">NADP</keyword>